<sequence length="37" mass="4196">MHCDKYFPLDLCKDTPIGKFPLMALLSLMKVFSHPGT</sequence>
<dbReference type="KEGG" id="vg:26683911"/>
<organism evidence="1 2">
    <name type="scientific">Salmonella phage 38</name>
    <dbReference type="NCBI Taxonomy" id="1654891"/>
    <lineage>
        <taxon>Viruses</taxon>
        <taxon>Duplodnaviria</taxon>
        <taxon>Heunggongvirae</taxon>
        <taxon>Uroviricota</taxon>
        <taxon>Caudoviricetes</taxon>
        <taxon>Pantevenvirales</taxon>
        <taxon>Ackermannviridae</taxon>
        <taxon>Cvivirinae</taxon>
        <taxon>Kuttervirus</taxon>
        <taxon>Kuttervirus kv38</taxon>
    </lineage>
</organism>
<dbReference type="GeneID" id="26683911"/>
<keyword evidence="2" id="KW-1185">Reference proteome</keyword>
<dbReference type="EMBL" id="KR296692">
    <property type="protein sequence ID" value="AKJ73803.1"/>
    <property type="molecule type" value="Genomic_DNA"/>
</dbReference>
<protein>
    <submittedName>
        <fullName evidence="1">Uncharacterized protein</fullName>
    </submittedName>
</protein>
<gene>
    <name evidence="1" type="ORF">SP38_201</name>
</gene>
<proteinExistence type="predicted"/>
<evidence type="ECO:0000313" key="1">
    <source>
        <dbReference type="EMBL" id="AKJ73803.1"/>
    </source>
</evidence>
<dbReference type="RefSeq" id="YP_009220945.1">
    <property type="nucleotide sequence ID" value="NC_029042.1"/>
</dbReference>
<dbReference type="Proteomes" id="UP000201337">
    <property type="component" value="Segment"/>
</dbReference>
<name>A0A0N7CF12_9CAUD</name>
<evidence type="ECO:0000313" key="2">
    <source>
        <dbReference type="Proteomes" id="UP000201337"/>
    </source>
</evidence>
<accession>A0A0N7CF12</accession>
<reference evidence="1 2" key="1">
    <citation type="journal article" date="2016" name="Virus Genes">
        <title>Genomic characterization of Salmonella bacteriophages isolated from India.</title>
        <authorList>
            <person name="Karpe Y.A."/>
            <person name="Kanade G.D."/>
            <person name="Pingale K.D."/>
            <person name="Arankalle V.A."/>
            <person name="Banerjee K."/>
        </authorList>
    </citation>
    <scope>NUCLEOTIDE SEQUENCE [LARGE SCALE GENOMIC DNA]</scope>
</reference>